<dbReference type="Gene3D" id="3.40.50.720">
    <property type="entry name" value="NAD(P)-binding Rossmann-like Domain"/>
    <property type="match status" value="1"/>
</dbReference>
<dbReference type="SUPFAM" id="SSF51735">
    <property type="entry name" value="NAD(P)-binding Rossmann-fold domains"/>
    <property type="match status" value="1"/>
</dbReference>
<proteinExistence type="predicted"/>
<dbReference type="InterPro" id="IPR013154">
    <property type="entry name" value="ADH-like_N"/>
</dbReference>
<dbReference type="Proteomes" id="UP000234641">
    <property type="component" value="Unassembled WGS sequence"/>
</dbReference>
<evidence type="ECO:0000256" key="1">
    <source>
        <dbReference type="ARBA" id="ARBA00001947"/>
    </source>
</evidence>
<reference evidence="5 6" key="1">
    <citation type="submission" date="2017-03" db="EMBL/GenBank/DDBJ databases">
        <authorList>
            <person name="Afonso C.L."/>
            <person name="Miller P.J."/>
            <person name="Scott M.A."/>
            <person name="Spackman E."/>
            <person name="Goraichik I."/>
            <person name="Dimitrov K.M."/>
            <person name="Suarez D.L."/>
            <person name="Swayne D.E."/>
        </authorList>
    </citation>
    <scope>NUCLEOTIDE SEQUENCE [LARGE SCALE GENOMIC DNA]</scope>
    <source>
        <strain evidence="5 6">ATCC 9172</strain>
    </source>
</reference>
<dbReference type="Pfam" id="PF00107">
    <property type="entry name" value="ADH_zinc_N"/>
    <property type="match status" value="1"/>
</dbReference>
<dbReference type="InterPro" id="IPR011032">
    <property type="entry name" value="GroES-like_sf"/>
</dbReference>
<dbReference type="InterPro" id="IPR050129">
    <property type="entry name" value="Zn_alcohol_dh"/>
</dbReference>
<dbReference type="InterPro" id="IPR036291">
    <property type="entry name" value="NAD(P)-bd_dom_sf"/>
</dbReference>
<dbReference type="PANTHER" id="PTHR43401:SF2">
    <property type="entry name" value="L-THREONINE 3-DEHYDROGENASE"/>
    <property type="match status" value="1"/>
</dbReference>
<dbReference type="AlphaFoldDB" id="A0A2H1INX3"/>
<keyword evidence="2" id="KW-0560">Oxidoreductase</keyword>
<accession>A0A2H1INX3</accession>
<evidence type="ECO:0000256" key="2">
    <source>
        <dbReference type="ARBA" id="ARBA00023002"/>
    </source>
</evidence>
<sequence length="288" mass="31277">MAVEMLLPCHACDQCRRGRYNLCELDDRSVAAVGRQYGINIPAHTSPGLWGGYSEYVFVPQEALVHRVPDSLSRDRASLVEPLAVAFRAVDRAGVDPGDSVAIIGPGPIGLLTVAAVRARGAGTVVVTGTREARLAIATRFGADAIINVHHNAVPTAVRELLPKGADVVIETAGQASAQEESVHLARRGGVVVLAGACGSRVPITFHQDEDILPVERDRHPRFVPVRRRVRTRYRVAQLIRTSFRRTHHPPLRLRRRPPPPLALSHVRDREQGVLKAVINTTTGGSYG</sequence>
<feature type="domain" description="Alcohol dehydrogenase-like N-terminal" evidence="4">
    <location>
        <begin position="4"/>
        <end position="70"/>
    </location>
</feature>
<organism evidence="5 6">
    <name type="scientific">Brevibacterium linens ATCC 9172</name>
    <dbReference type="NCBI Taxonomy" id="1255617"/>
    <lineage>
        <taxon>Bacteria</taxon>
        <taxon>Bacillati</taxon>
        <taxon>Actinomycetota</taxon>
        <taxon>Actinomycetes</taxon>
        <taxon>Micrococcales</taxon>
        <taxon>Brevibacteriaceae</taxon>
        <taxon>Brevibacterium</taxon>
    </lineage>
</organism>
<dbReference type="Gene3D" id="3.90.180.10">
    <property type="entry name" value="Medium-chain alcohol dehydrogenases, catalytic domain"/>
    <property type="match status" value="1"/>
</dbReference>
<dbReference type="PANTHER" id="PTHR43401">
    <property type="entry name" value="L-THREONINE 3-DEHYDROGENASE"/>
    <property type="match status" value="1"/>
</dbReference>
<dbReference type="Pfam" id="PF08240">
    <property type="entry name" value="ADH_N"/>
    <property type="match status" value="1"/>
</dbReference>
<feature type="domain" description="Alcohol dehydrogenase-like C-terminal" evidence="3">
    <location>
        <begin position="108"/>
        <end position="204"/>
    </location>
</feature>
<evidence type="ECO:0000313" key="6">
    <source>
        <dbReference type="Proteomes" id="UP000234641"/>
    </source>
</evidence>
<evidence type="ECO:0000259" key="4">
    <source>
        <dbReference type="Pfam" id="PF08240"/>
    </source>
</evidence>
<gene>
    <name evidence="5" type="ORF">BLIN9172_01281</name>
</gene>
<evidence type="ECO:0000313" key="5">
    <source>
        <dbReference type="EMBL" id="SMX76662.1"/>
    </source>
</evidence>
<dbReference type="GO" id="GO:0016491">
    <property type="term" value="F:oxidoreductase activity"/>
    <property type="evidence" value="ECO:0007669"/>
    <property type="project" value="UniProtKB-KW"/>
</dbReference>
<evidence type="ECO:0000259" key="3">
    <source>
        <dbReference type="Pfam" id="PF00107"/>
    </source>
</evidence>
<name>A0A2H1INX3_BRELN</name>
<comment type="cofactor">
    <cofactor evidence="1">
        <name>Zn(2+)</name>
        <dbReference type="ChEBI" id="CHEBI:29105"/>
    </cofactor>
</comment>
<dbReference type="InterPro" id="IPR013149">
    <property type="entry name" value="ADH-like_C"/>
</dbReference>
<dbReference type="EMBL" id="FXYY01000005">
    <property type="protein sequence ID" value="SMX76662.1"/>
    <property type="molecule type" value="Genomic_DNA"/>
</dbReference>
<protein>
    <submittedName>
        <fullName evidence="5">Threonine dehydrogenase</fullName>
    </submittedName>
</protein>
<dbReference type="SUPFAM" id="SSF50129">
    <property type="entry name" value="GroES-like"/>
    <property type="match status" value="1"/>
</dbReference>